<gene>
    <name evidence="1" type="ORF">GCM10011609_86710</name>
</gene>
<sequence>MHELGLSTVRVSGRDVVTTVTALEYAELASSVGVRSGPIPVAAEAWASCQAALERLPVVGSAPAAHWQGVVLVAEPVFTAVGEVLARGSGRPLLHGDLREAVELSRNGPVTVVAGVGEITPERLAAIPADAPIGFVLGQDAADMSALVARTLLQGPALAALSDLSFDTLSGEDPAPGLLVGEQVTPTGLRAAIGDGVAVLAGSGHGRDCIMHLDGGGICGRAEDLPLLQLLPPIRDGWTEHPTSCQQGEGCWRGDFDIANHLRASEMRVAIAVLDSCRTAVAGGGAIRPDVSVPLTMLRGTAIAVLSALGTRSGAGYAGQLATALIRSGLSLGAVVGEVNRAITADPEGLGRLVLFGDAGLVAAPADPPIARRLDADGSVVVAEGGGAVLVECAALHPVESDGPLAVDRGVGASWVLTRAVGRRGGRLVAAGDTFDEAWEQRVHPWLTRLQALPYLGITPEARRLDAARRTAVAALRARSEATHAAAARYAADRFASVLDELADVQHGIVKQEVARVARSFYAFVDGWAEPWRVTSDVQPEMCPQCGIDGAVRHRVRPAAGAGPQLCYLVCARCGEVLAGDSRFGAEVVLHAPGEALRGAPFTVTAAITAPLDRPVDVAIGAAVVFESIFDMKSVTCQELRLGPGERLAIDLTVETGAGTFPDLQPVKVIVAADGAVQCLTRSVWLRV</sequence>
<dbReference type="EMBL" id="BMNC01000032">
    <property type="protein sequence ID" value="GGN29518.1"/>
    <property type="molecule type" value="Genomic_DNA"/>
</dbReference>
<accession>A0ABQ2IW92</accession>
<name>A0ABQ2IW92_9PSEU</name>
<comment type="caution">
    <text evidence="1">The sequence shown here is derived from an EMBL/GenBank/DDBJ whole genome shotgun (WGS) entry which is preliminary data.</text>
</comment>
<evidence type="ECO:0000313" key="2">
    <source>
        <dbReference type="Proteomes" id="UP000597656"/>
    </source>
</evidence>
<dbReference type="Proteomes" id="UP000597656">
    <property type="component" value="Unassembled WGS sequence"/>
</dbReference>
<proteinExistence type="predicted"/>
<reference evidence="2" key="1">
    <citation type="journal article" date="2019" name="Int. J. Syst. Evol. Microbiol.">
        <title>The Global Catalogue of Microorganisms (GCM) 10K type strain sequencing project: providing services to taxonomists for standard genome sequencing and annotation.</title>
        <authorList>
            <consortium name="The Broad Institute Genomics Platform"/>
            <consortium name="The Broad Institute Genome Sequencing Center for Infectious Disease"/>
            <person name="Wu L."/>
            <person name="Ma J."/>
        </authorList>
    </citation>
    <scope>NUCLEOTIDE SEQUENCE [LARGE SCALE GENOMIC DNA]</scope>
    <source>
        <strain evidence="2">CGMCC 4.7319</strain>
    </source>
</reference>
<evidence type="ECO:0000313" key="1">
    <source>
        <dbReference type="EMBL" id="GGN29518.1"/>
    </source>
</evidence>
<organism evidence="1 2">
    <name type="scientific">Lentzea pudingi</name>
    <dbReference type="NCBI Taxonomy" id="1789439"/>
    <lineage>
        <taxon>Bacteria</taxon>
        <taxon>Bacillati</taxon>
        <taxon>Actinomycetota</taxon>
        <taxon>Actinomycetes</taxon>
        <taxon>Pseudonocardiales</taxon>
        <taxon>Pseudonocardiaceae</taxon>
        <taxon>Lentzea</taxon>
    </lineage>
</organism>
<dbReference type="RefSeq" id="WP_189160674.1">
    <property type="nucleotide sequence ID" value="NZ_BMNC01000032.1"/>
</dbReference>
<protein>
    <submittedName>
        <fullName evidence="1">Uncharacterized protein</fullName>
    </submittedName>
</protein>
<keyword evidence="2" id="KW-1185">Reference proteome</keyword>